<feature type="region of interest" description="Disordered" evidence="1">
    <location>
        <begin position="22"/>
        <end position="41"/>
    </location>
</feature>
<evidence type="ECO:0000256" key="1">
    <source>
        <dbReference type="SAM" id="MobiDB-lite"/>
    </source>
</evidence>
<sequence length="250" mass="25703">MAAAAAAPAFDPSQSNAFMPAVKATAAASADREPDRSDSQAFLPAVEKPKAVAAAAPVLPGGAVVQPAVAAPAAAPAVDVSAAVDAAPSTYPGDNAPKEQVAAWMAAQAKERGLPPQLPVMAGLVESGLKNLNHGHADSVGFFQMRVGIWNQGAYAGYPEKPELQMKWFLDQAEAVKKQRIVAGKSVDDPSQFGEWVADVERPAEQYRGRYQERLAEANQLLNAQPQPAAAAAPVAAPVAAAPVDPAAAA</sequence>
<gene>
    <name evidence="2" type="ORF">OJ962_34290</name>
</gene>
<organism evidence="2 3">
    <name type="scientific">Solirubrobacter deserti</name>
    <dbReference type="NCBI Taxonomy" id="2282478"/>
    <lineage>
        <taxon>Bacteria</taxon>
        <taxon>Bacillati</taxon>
        <taxon>Actinomycetota</taxon>
        <taxon>Thermoleophilia</taxon>
        <taxon>Solirubrobacterales</taxon>
        <taxon>Solirubrobacteraceae</taxon>
        <taxon>Solirubrobacter</taxon>
    </lineage>
</organism>
<proteinExistence type="predicted"/>
<dbReference type="Proteomes" id="UP001147700">
    <property type="component" value="Unassembled WGS sequence"/>
</dbReference>
<accession>A0ABT4RVN6</accession>
<comment type="caution">
    <text evidence="2">The sequence shown here is derived from an EMBL/GenBank/DDBJ whole genome shotgun (WGS) entry which is preliminary data.</text>
</comment>
<evidence type="ECO:0000313" key="3">
    <source>
        <dbReference type="Proteomes" id="UP001147700"/>
    </source>
</evidence>
<dbReference type="EMBL" id="JAPCID010000124">
    <property type="protein sequence ID" value="MDA0142606.1"/>
    <property type="molecule type" value="Genomic_DNA"/>
</dbReference>
<reference evidence="2" key="1">
    <citation type="submission" date="2022-10" db="EMBL/GenBank/DDBJ databases">
        <title>The WGS of Solirubrobacter sp. CPCC 204708.</title>
        <authorList>
            <person name="Jiang Z."/>
        </authorList>
    </citation>
    <scope>NUCLEOTIDE SEQUENCE</scope>
    <source>
        <strain evidence="2">CPCC 204708</strain>
    </source>
</reference>
<name>A0ABT4RVN6_9ACTN</name>
<keyword evidence="3" id="KW-1185">Reference proteome</keyword>
<protein>
    <submittedName>
        <fullName evidence="2">Uncharacterized protein</fullName>
    </submittedName>
</protein>
<feature type="non-terminal residue" evidence="2">
    <location>
        <position position="250"/>
    </location>
</feature>
<evidence type="ECO:0000313" key="2">
    <source>
        <dbReference type="EMBL" id="MDA0142606.1"/>
    </source>
</evidence>